<dbReference type="AlphaFoldDB" id="A0A0F3RP74"/>
<comment type="caution">
    <text evidence="1">The sequence shown here is derived from an EMBL/GenBank/DDBJ whole genome shotgun (WGS) entry which is preliminary data.</text>
</comment>
<protein>
    <submittedName>
        <fullName evidence="1">Uncharacterized protein</fullName>
    </submittedName>
</protein>
<reference evidence="1 2" key="1">
    <citation type="submission" date="2015-01" db="EMBL/GenBank/DDBJ databases">
        <title>Genome Sequencing of Rickettsiales.</title>
        <authorList>
            <person name="Daugherty S.C."/>
            <person name="Su Q."/>
            <person name="Abolude K."/>
            <person name="Beier-Sexton M."/>
            <person name="Carlyon J.A."/>
            <person name="Carter R."/>
            <person name="Day N.P."/>
            <person name="Dumler S.J."/>
            <person name="Dyachenko V."/>
            <person name="Godinez A."/>
            <person name="Kurtti T.J."/>
            <person name="Lichay M."/>
            <person name="Mullins K.E."/>
            <person name="Ott S."/>
            <person name="Pappas-Brown V."/>
            <person name="Paris D.H."/>
            <person name="Patel P."/>
            <person name="Richards A.L."/>
            <person name="Sadzewicz L."/>
            <person name="Sears K."/>
            <person name="Seidman D."/>
            <person name="Sengamalay N."/>
            <person name="Stenos J."/>
            <person name="Tallon L.J."/>
            <person name="Vincent G."/>
            <person name="Fraser C.M."/>
            <person name="Munderloh U."/>
            <person name="Dunning-Hotopp J.C."/>
        </authorList>
    </citation>
    <scope>NUCLEOTIDE SEQUENCE [LARGE SCALE GENOMIC DNA]</scope>
    <source>
        <strain evidence="1 2">UT144</strain>
    </source>
</reference>
<dbReference type="EMBL" id="LAOR01000007">
    <property type="protein sequence ID" value="KJW07726.1"/>
    <property type="molecule type" value="Genomic_DNA"/>
</dbReference>
<proteinExistence type="predicted"/>
<accession>A0A0F3RP74</accession>
<organism evidence="1 2">
    <name type="scientific">Orientia tsutsugamushi str. UT144</name>
    <dbReference type="NCBI Taxonomy" id="1441384"/>
    <lineage>
        <taxon>Bacteria</taxon>
        <taxon>Pseudomonadati</taxon>
        <taxon>Pseudomonadota</taxon>
        <taxon>Alphaproteobacteria</taxon>
        <taxon>Rickettsiales</taxon>
        <taxon>Rickettsiaceae</taxon>
        <taxon>Rickettsieae</taxon>
        <taxon>Orientia</taxon>
    </lineage>
</organism>
<gene>
    <name evidence="1" type="ORF">OTUT144_0219</name>
</gene>
<name>A0A0F3RP74_ORITS</name>
<dbReference type="PATRIC" id="fig|1441384.3.peg.2120"/>
<evidence type="ECO:0000313" key="2">
    <source>
        <dbReference type="Proteomes" id="UP000033580"/>
    </source>
</evidence>
<sequence length="120" mass="13561">MNLISVNKSELRMLKEAEKVICSIDPILKNISPFTDESSDLETLQDDLKVILSQLKQDFEQVKSRGVWKHFVQALENICAVFKEIFTGNSMPHSQGIVKVIQDLRAGTDLVKVCEGQDRV</sequence>
<dbReference type="Proteomes" id="UP000033580">
    <property type="component" value="Unassembled WGS sequence"/>
</dbReference>
<evidence type="ECO:0000313" key="1">
    <source>
        <dbReference type="EMBL" id="KJW07726.1"/>
    </source>
</evidence>